<dbReference type="GO" id="GO:0008168">
    <property type="term" value="F:methyltransferase activity"/>
    <property type="evidence" value="ECO:0007669"/>
    <property type="project" value="UniProtKB-KW"/>
</dbReference>
<keyword evidence="1" id="KW-0808">Transferase</keyword>
<gene>
    <name evidence="1" type="ORF">IAA93_08620</name>
</gene>
<dbReference type="EMBL" id="DWUP01000199">
    <property type="protein sequence ID" value="HJD53769.1"/>
    <property type="molecule type" value="Genomic_DNA"/>
</dbReference>
<dbReference type="GO" id="GO:0032259">
    <property type="term" value="P:methylation"/>
    <property type="evidence" value="ECO:0007669"/>
    <property type="project" value="UniProtKB-KW"/>
</dbReference>
<dbReference type="Gene3D" id="3.40.50.150">
    <property type="entry name" value="Vaccinia Virus protein VP39"/>
    <property type="match status" value="1"/>
</dbReference>
<dbReference type="Pfam" id="PF13489">
    <property type="entry name" value="Methyltransf_23"/>
    <property type="match status" value="1"/>
</dbReference>
<dbReference type="PANTHER" id="PTHR43861">
    <property type="entry name" value="TRANS-ACONITATE 2-METHYLTRANSFERASE-RELATED"/>
    <property type="match status" value="1"/>
</dbReference>
<accession>A0A9D2ZVP4</accession>
<evidence type="ECO:0000313" key="2">
    <source>
        <dbReference type="Proteomes" id="UP000787625"/>
    </source>
</evidence>
<dbReference type="InterPro" id="IPR029063">
    <property type="entry name" value="SAM-dependent_MTases_sf"/>
</dbReference>
<protein>
    <submittedName>
        <fullName evidence="1">Methyltransferase domain-containing protein</fullName>
    </submittedName>
</protein>
<reference evidence="1" key="1">
    <citation type="journal article" date="2021" name="PeerJ">
        <title>Extensive microbial diversity within the chicken gut microbiome revealed by metagenomics and culture.</title>
        <authorList>
            <person name="Gilroy R."/>
            <person name="Ravi A."/>
            <person name="Getino M."/>
            <person name="Pursley I."/>
            <person name="Horton D.L."/>
            <person name="Alikhan N.F."/>
            <person name="Baker D."/>
            <person name="Gharbi K."/>
            <person name="Hall N."/>
            <person name="Watson M."/>
            <person name="Adriaenssens E.M."/>
            <person name="Foster-Nyarko E."/>
            <person name="Jarju S."/>
            <person name="Secka A."/>
            <person name="Antonio M."/>
            <person name="Oren A."/>
            <person name="Chaudhuri R.R."/>
            <person name="La Ragione R."/>
            <person name="Hildebrand F."/>
            <person name="Pallen M.J."/>
        </authorList>
    </citation>
    <scope>NUCLEOTIDE SEQUENCE</scope>
    <source>
        <strain evidence="1">MalCec1-1739</strain>
    </source>
</reference>
<reference evidence="1" key="2">
    <citation type="submission" date="2021-04" db="EMBL/GenBank/DDBJ databases">
        <authorList>
            <person name="Gilroy R."/>
        </authorList>
    </citation>
    <scope>NUCLEOTIDE SEQUENCE</scope>
    <source>
        <strain evidence="1">MalCec1-1739</strain>
    </source>
</reference>
<dbReference type="AlphaFoldDB" id="A0A9D2ZVP4"/>
<sequence length="260" mass="29747">MQSRQHNRQQYFDELARTSERYFIPYIEQFKPMSGGMNVLEIGCGDGGNLLPLARRGIAVTGVDISVNRINDARRFFEAAGASGTFIASDIFKIKELERHFDLIICHDVLEHISDKAGFLAGMGRYLNDRGMAFVSFPAWQMPFGGHQQICRSRIISHMPFVHLLPGPLYRSALRACGEPQPRIDEMMDIKSTRTTIEMFERLAHEAGATVIDRRLWLVNPHYETKFGLRPRRLWAAVGSIPWVRNFFTTSCFYIIRFGA</sequence>
<keyword evidence="1" id="KW-0489">Methyltransferase</keyword>
<dbReference type="SUPFAM" id="SSF53335">
    <property type="entry name" value="S-adenosyl-L-methionine-dependent methyltransferases"/>
    <property type="match status" value="1"/>
</dbReference>
<organism evidence="1 2">
    <name type="scientific">Candidatus Avibacteroides avistercoris</name>
    <dbReference type="NCBI Taxonomy" id="2840690"/>
    <lineage>
        <taxon>Bacteria</taxon>
        <taxon>Pseudomonadati</taxon>
        <taxon>Bacteroidota</taxon>
        <taxon>Bacteroidia</taxon>
        <taxon>Bacteroidales</taxon>
        <taxon>Bacteroidaceae</taxon>
        <taxon>Bacteroidaceae incertae sedis</taxon>
        <taxon>Candidatus Avibacteroides</taxon>
    </lineage>
</organism>
<evidence type="ECO:0000313" key="1">
    <source>
        <dbReference type="EMBL" id="HJD53769.1"/>
    </source>
</evidence>
<dbReference type="Proteomes" id="UP000787625">
    <property type="component" value="Unassembled WGS sequence"/>
</dbReference>
<proteinExistence type="predicted"/>
<comment type="caution">
    <text evidence="1">The sequence shown here is derived from an EMBL/GenBank/DDBJ whole genome shotgun (WGS) entry which is preliminary data.</text>
</comment>
<name>A0A9D2ZVP4_9BACT</name>
<dbReference type="CDD" id="cd02440">
    <property type="entry name" value="AdoMet_MTases"/>
    <property type="match status" value="1"/>
</dbReference>